<dbReference type="Proteomes" id="UP000008718">
    <property type="component" value="Chromosome"/>
</dbReference>
<evidence type="ECO:0000313" key="2">
    <source>
        <dbReference type="EMBL" id="ADQ80437.1"/>
    </source>
</evidence>
<organism evidence="2 3">
    <name type="scientific">Paludibacter propionicigenes (strain DSM 17365 / JCM 13257 / WB4)</name>
    <dbReference type="NCBI Taxonomy" id="694427"/>
    <lineage>
        <taxon>Bacteria</taxon>
        <taxon>Pseudomonadati</taxon>
        <taxon>Bacteroidota</taxon>
        <taxon>Bacteroidia</taxon>
        <taxon>Bacteroidales</taxon>
        <taxon>Paludibacteraceae</taxon>
        <taxon>Paludibacter</taxon>
    </lineage>
</organism>
<reference key="1">
    <citation type="submission" date="2010-11" db="EMBL/GenBank/DDBJ databases">
        <title>The complete genome of Paludibacter propionicigenes DSM 17365.</title>
        <authorList>
            <consortium name="US DOE Joint Genome Institute (JGI-PGF)"/>
            <person name="Lucas S."/>
            <person name="Copeland A."/>
            <person name="Lapidus A."/>
            <person name="Bruce D."/>
            <person name="Goodwin L."/>
            <person name="Pitluck S."/>
            <person name="Kyrpides N."/>
            <person name="Mavromatis K."/>
            <person name="Ivanova N."/>
            <person name="Munk A.C."/>
            <person name="Brettin T."/>
            <person name="Detter J.C."/>
            <person name="Han C."/>
            <person name="Tapia R."/>
            <person name="Land M."/>
            <person name="Hauser L."/>
            <person name="Markowitz V."/>
            <person name="Cheng J.-F."/>
            <person name="Hugenholtz P."/>
            <person name="Woyke T."/>
            <person name="Wu D."/>
            <person name="Gronow S."/>
            <person name="Wellnitz S."/>
            <person name="Brambilla E."/>
            <person name="Klenk H.-P."/>
            <person name="Eisen J.A."/>
        </authorList>
    </citation>
    <scope>NUCLEOTIDE SEQUENCE</scope>
    <source>
        <strain>WB4</strain>
    </source>
</reference>
<evidence type="ECO:0000313" key="3">
    <source>
        <dbReference type="Proteomes" id="UP000008718"/>
    </source>
</evidence>
<dbReference type="RefSeq" id="WP_013445806.1">
    <property type="nucleotide sequence ID" value="NC_014734.1"/>
</dbReference>
<reference evidence="2 3" key="2">
    <citation type="journal article" date="2011" name="Stand. Genomic Sci.">
        <title>Complete genome sequence of Paludibacter propionicigenes type strain (WB4).</title>
        <authorList>
            <person name="Gronow S."/>
            <person name="Munk C."/>
            <person name="Lapidus A."/>
            <person name="Nolan M."/>
            <person name="Lucas S."/>
            <person name="Hammon N."/>
            <person name="Deshpande S."/>
            <person name="Cheng J.F."/>
            <person name="Tapia R."/>
            <person name="Han C."/>
            <person name="Goodwin L."/>
            <person name="Pitluck S."/>
            <person name="Liolios K."/>
            <person name="Ivanova N."/>
            <person name="Mavromatis K."/>
            <person name="Mikhailova N."/>
            <person name="Pati A."/>
            <person name="Chen A."/>
            <person name="Palaniappan K."/>
            <person name="Land M."/>
            <person name="Hauser L."/>
            <person name="Chang Y.J."/>
            <person name="Jeffries C.D."/>
            <person name="Brambilla E."/>
            <person name="Rohde M."/>
            <person name="Goker M."/>
            <person name="Detter J.C."/>
            <person name="Woyke T."/>
            <person name="Bristow J."/>
            <person name="Eisen J.A."/>
            <person name="Markowitz V."/>
            <person name="Hugenholtz P."/>
            <person name="Kyrpides N.C."/>
            <person name="Klenk H.P."/>
        </authorList>
    </citation>
    <scope>NUCLEOTIDE SEQUENCE [LARGE SCALE GENOMIC DNA]</scope>
    <source>
        <strain evidence="3">DSM 17365 / JCM 13257 / WB4</strain>
    </source>
</reference>
<dbReference type="OrthoDB" id="1025938at2"/>
<name>E4T6U3_PALPW</name>
<keyword evidence="1" id="KW-0732">Signal</keyword>
<dbReference type="eggNOG" id="ENOG5030UU4">
    <property type="taxonomic scope" value="Bacteria"/>
</dbReference>
<protein>
    <submittedName>
        <fullName evidence="2">Uncharacterized protein</fullName>
    </submittedName>
</protein>
<accession>E4T6U3</accession>
<keyword evidence="3" id="KW-1185">Reference proteome</keyword>
<proteinExistence type="predicted"/>
<gene>
    <name evidence="2" type="ordered locus">Palpr_2301</name>
</gene>
<dbReference type="EMBL" id="CP002345">
    <property type="protein sequence ID" value="ADQ80437.1"/>
    <property type="molecule type" value="Genomic_DNA"/>
</dbReference>
<dbReference type="HOGENOM" id="CLU_111028_0_0_10"/>
<feature type="chain" id="PRO_5003189131" evidence="1">
    <location>
        <begin position="22"/>
        <end position="193"/>
    </location>
</feature>
<evidence type="ECO:0000256" key="1">
    <source>
        <dbReference type="SAM" id="SignalP"/>
    </source>
</evidence>
<feature type="signal peptide" evidence="1">
    <location>
        <begin position="1"/>
        <end position="21"/>
    </location>
</feature>
<dbReference type="KEGG" id="ppn:Palpr_2301"/>
<sequence>MKTKLLMTVILLLTIVSFAQSQTSQHLTFKGVPIDGTLDKFVSKMKQNGFKEGGSEPDFASFEGDFASYEGCNVVVSTLKGKDIVSYVTVNFPKQDAWSSLASNYFNLKELLTEKYGQPSKSVEKFGSFFQVDDGSKMQQVYLGNCKYVTTYETERGSIQLSIKSTNSNAFVMLTYSDKINGNIIRTKAKDDL</sequence>
<dbReference type="STRING" id="694427.Palpr_2301"/>
<dbReference type="AlphaFoldDB" id="E4T6U3"/>